<comment type="pathway">
    <text evidence="1 7 8">Carbohydrate degradation; glycolysis; D-glyceraldehyde 3-phosphate and glycerone phosphate from D-glucose: step 2/4.</text>
</comment>
<protein>
    <recommendedName>
        <fullName evidence="7">Glucose-6-phosphate isomerase</fullName>
        <shortName evidence="7">GPI</shortName>
        <ecNumber evidence="7">5.3.1.9</ecNumber>
    </recommendedName>
    <alternativeName>
        <fullName evidence="7">Phosphoglucose isomerase</fullName>
        <shortName evidence="7">PGI</shortName>
    </alternativeName>
    <alternativeName>
        <fullName evidence="7">Phosphohexose isomerase</fullName>
        <shortName evidence="7">PHI</shortName>
    </alternativeName>
</protein>
<evidence type="ECO:0000256" key="5">
    <source>
        <dbReference type="ARBA" id="ARBA00023235"/>
    </source>
</evidence>
<comment type="subcellular location">
    <subcellularLocation>
        <location evidence="7">Cytoplasm</location>
    </subcellularLocation>
</comment>
<dbReference type="GO" id="GO:0051156">
    <property type="term" value="P:glucose 6-phosphate metabolic process"/>
    <property type="evidence" value="ECO:0007669"/>
    <property type="project" value="TreeGrafter"/>
</dbReference>
<dbReference type="PANTHER" id="PTHR11469">
    <property type="entry name" value="GLUCOSE-6-PHOSPHATE ISOMERASE"/>
    <property type="match status" value="1"/>
</dbReference>
<keyword evidence="10" id="KW-1185">Reference proteome</keyword>
<dbReference type="PROSITE" id="PS00174">
    <property type="entry name" value="P_GLUCOSE_ISOMERASE_2"/>
    <property type="match status" value="1"/>
</dbReference>
<name>A0A6L5WKT5_9BACT</name>
<dbReference type="GO" id="GO:0006096">
    <property type="term" value="P:glycolytic process"/>
    <property type="evidence" value="ECO:0007669"/>
    <property type="project" value="UniProtKB-UniRule"/>
</dbReference>
<keyword evidence="5 7" id="KW-0413">Isomerase</keyword>
<feature type="active site" evidence="7">
    <location>
        <position position="275"/>
    </location>
</feature>
<comment type="function">
    <text evidence="7">Catalyzes the reversible isomerization of glucose-6-phosphate to fructose-6-phosphate.</text>
</comment>
<evidence type="ECO:0000313" key="9">
    <source>
        <dbReference type="EMBL" id="MSN96867.1"/>
    </source>
</evidence>
<evidence type="ECO:0000256" key="7">
    <source>
        <dbReference type="HAMAP-Rule" id="MF_00473"/>
    </source>
</evidence>
<reference evidence="9 10" key="2">
    <citation type="submission" date="2020-03" db="EMBL/GenBank/DDBJ databases">
        <title>Campylobacter portucalensis sp. nov., a new species of Campylobacter isolated from the reproductive tract of bulls.</title>
        <authorList>
            <person name="Silva M.F."/>
            <person name="Pereira G."/>
            <person name="Carneiro C."/>
            <person name="Hemphill A."/>
            <person name="Mateus L."/>
            <person name="Lopes-Da-Costa L."/>
            <person name="Silva E."/>
        </authorList>
    </citation>
    <scope>NUCLEOTIDE SEQUENCE [LARGE SCALE GENOMIC DNA]</scope>
    <source>
        <strain evidence="9 10">FMV-PI01</strain>
    </source>
</reference>
<dbReference type="GO" id="GO:0005829">
    <property type="term" value="C:cytosol"/>
    <property type="evidence" value="ECO:0007669"/>
    <property type="project" value="TreeGrafter"/>
</dbReference>
<dbReference type="UniPathway" id="UPA00138"/>
<sequence length="400" mass="45452">MVTNKLKFNKVNLNLIDEYSKRINSEFKDGKIGYFHLPKSDLSNLNELSEFSKKFSEFVVVGMGGSSLGIKAVFGLLENDKKVHFLDNLDICLCEKVLNSINFKKTLFFIISKSGTTIETITIFKFIIDKFSVKDFSKNFIFITDGDSNLEKFGLEHGIKTFNIPKNVGGRFSVLSAAGLVPFTCFGFDVKEILDGANACAREFFIEKNDNILQKAYHYTTHKSAKINVIFSYGSKFEYFNEWYIQLWAESLGKKREYKRLGLTPVALIGSKDQHSFLQLIMDGVKDKTVTFIKVKADTKEKSASNLSFKYLESCDFVNGFNMSEILNLQCDATMQAIINEGISVDSLELECLDEWHIGYLLYYYMLLTSVTGIMLNINTYNQPGVEIGKRLLKTLLIRG</sequence>
<keyword evidence="7" id="KW-0963">Cytoplasm</keyword>
<dbReference type="HAMAP" id="MF_00473">
    <property type="entry name" value="G6P_isomerase"/>
    <property type="match status" value="1"/>
</dbReference>
<dbReference type="Proteomes" id="UP000476338">
    <property type="component" value="Unassembled WGS sequence"/>
</dbReference>
<dbReference type="NCBIfam" id="NF003016">
    <property type="entry name" value="PRK03868.1"/>
    <property type="match status" value="1"/>
</dbReference>
<comment type="catalytic activity">
    <reaction evidence="6 7 8">
        <text>alpha-D-glucose 6-phosphate = beta-D-fructose 6-phosphate</text>
        <dbReference type="Rhea" id="RHEA:11816"/>
        <dbReference type="ChEBI" id="CHEBI:57634"/>
        <dbReference type="ChEBI" id="CHEBI:58225"/>
        <dbReference type="EC" id="5.3.1.9"/>
    </reaction>
</comment>
<feature type="active site" description="Proton donor" evidence="7">
    <location>
        <position position="250"/>
    </location>
</feature>
<evidence type="ECO:0000256" key="1">
    <source>
        <dbReference type="ARBA" id="ARBA00004926"/>
    </source>
</evidence>
<dbReference type="InterPro" id="IPR035482">
    <property type="entry name" value="SIS_PGI_2"/>
</dbReference>
<dbReference type="GO" id="GO:0048029">
    <property type="term" value="F:monosaccharide binding"/>
    <property type="evidence" value="ECO:0007669"/>
    <property type="project" value="TreeGrafter"/>
</dbReference>
<keyword evidence="4 7" id="KW-0324">Glycolysis</keyword>
<dbReference type="RefSeq" id="WP_154571128.1">
    <property type="nucleotide sequence ID" value="NZ_VWSJ01000027.1"/>
</dbReference>
<comment type="caution">
    <text evidence="9">The sequence shown here is derived from an EMBL/GenBank/DDBJ whole genome shotgun (WGS) entry which is preliminary data.</text>
</comment>
<comment type="similarity">
    <text evidence="2 7 8">Belongs to the GPI family.</text>
</comment>
<dbReference type="GO" id="GO:0006094">
    <property type="term" value="P:gluconeogenesis"/>
    <property type="evidence" value="ECO:0007669"/>
    <property type="project" value="UniProtKB-UniRule"/>
</dbReference>
<organism evidence="9 10">
    <name type="scientific">Campylobacter portucalensis</name>
    <dbReference type="NCBI Taxonomy" id="2608384"/>
    <lineage>
        <taxon>Bacteria</taxon>
        <taxon>Pseudomonadati</taxon>
        <taxon>Campylobacterota</taxon>
        <taxon>Epsilonproteobacteria</taxon>
        <taxon>Campylobacterales</taxon>
        <taxon>Campylobacteraceae</taxon>
        <taxon>Campylobacter</taxon>
    </lineage>
</organism>
<accession>A0A6L5WKT5</accession>
<evidence type="ECO:0000256" key="2">
    <source>
        <dbReference type="ARBA" id="ARBA00006604"/>
    </source>
</evidence>
<dbReference type="InterPro" id="IPR018189">
    <property type="entry name" value="Phosphoglucose_isomerase_CS"/>
</dbReference>
<dbReference type="CDD" id="cd05015">
    <property type="entry name" value="SIS_PGI_1"/>
    <property type="match status" value="1"/>
</dbReference>
<dbReference type="AlphaFoldDB" id="A0A6L5WKT5"/>
<dbReference type="GO" id="GO:0097367">
    <property type="term" value="F:carbohydrate derivative binding"/>
    <property type="evidence" value="ECO:0007669"/>
    <property type="project" value="InterPro"/>
</dbReference>
<reference evidence="9 10" key="1">
    <citation type="submission" date="2019-09" db="EMBL/GenBank/DDBJ databases">
        <authorList>
            <person name="Silva M."/>
            <person name="Pereira G."/>
            <person name="Lopes-Da-Costa L."/>
            <person name="Silva E."/>
        </authorList>
    </citation>
    <scope>NUCLEOTIDE SEQUENCE [LARGE SCALE GENOMIC DNA]</scope>
    <source>
        <strain evidence="9 10">FMV-PI01</strain>
    </source>
</reference>
<proteinExistence type="inferred from homology"/>
<evidence type="ECO:0000313" key="10">
    <source>
        <dbReference type="Proteomes" id="UP000476338"/>
    </source>
</evidence>
<feature type="active site" evidence="7">
    <location>
        <position position="390"/>
    </location>
</feature>
<dbReference type="PANTHER" id="PTHR11469:SF1">
    <property type="entry name" value="GLUCOSE-6-PHOSPHATE ISOMERASE"/>
    <property type="match status" value="1"/>
</dbReference>
<dbReference type="SUPFAM" id="SSF53697">
    <property type="entry name" value="SIS domain"/>
    <property type="match status" value="1"/>
</dbReference>
<evidence type="ECO:0000256" key="8">
    <source>
        <dbReference type="RuleBase" id="RU000612"/>
    </source>
</evidence>
<dbReference type="Gene3D" id="3.40.50.10490">
    <property type="entry name" value="Glucose-6-phosphate isomerase like protein, domain 1"/>
    <property type="match status" value="2"/>
</dbReference>
<dbReference type="PRINTS" id="PR00662">
    <property type="entry name" value="G6PISOMERASE"/>
</dbReference>
<dbReference type="UniPathway" id="UPA00109">
    <property type="reaction ID" value="UER00181"/>
</dbReference>
<comment type="pathway">
    <text evidence="7">Carbohydrate biosynthesis; gluconeogenesis.</text>
</comment>
<keyword evidence="3 7" id="KW-0312">Gluconeogenesis</keyword>
<evidence type="ECO:0000256" key="3">
    <source>
        <dbReference type="ARBA" id="ARBA00022432"/>
    </source>
</evidence>
<dbReference type="InterPro" id="IPR046348">
    <property type="entry name" value="SIS_dom_sf"/>
</dbReference>
<dbReference type="InterPro" id="IPR035476">
    <property type="entry name" value="SIS_PGI_1"/>
</dbReference>
<dbReference type="Pfam" id="PF00342">
    <property type="entry name" value="PGI"/>
    <property type="match status" value="1"/>
</dbReference>
<evidence type="ECO:0000256" key="4">
    <source>
        <dbReference type="ARBA" id="ARBA00023152"/>
    </source>
</evidence>
<dbReference type="PROSITE" id="PS51463">
    <property type="entry name" value="P_GLUCOSE_ISOMERASE_3"/>
    <property type="match status" value="1"/>
</dbReference>
<dbReference type="CDD" id="cd05016">
    <property type="entry name" value="SIS_PGI_2"/>
    <property type="match status" value="1"/>
</dbReference>
<dbReference type="InterPro" id="IPR001672">
    <property type="entry name" value="G6P_Isomerase"/>
</dbReference>
<evidence type="ECO:0000256" key="6">
    <source>
        <dbReference type="ARBA" id="ARBA00029321"/>
    </source>
</evidence>
<dbReference type="EMBL" id="VWSJ01000027">
    <property type="protein sequence ID" value="MSN96867.1"/>
    <property type="molecule type" value="Genomic_DNA"/>
</dbReference>
<dbReference type="EC" id="5.3.1.9" evidence="7"/>
<gene>
    <name evidence="7" type="primary">pgi</name>
    <name evidence="9" type="ORF">F1B92_06770</name>
</gene>
<dbReference type="GO" id="GO:0004347">
    <property type="term" value="F:glucose-6-phosphate isomerase activity"/>
    <property type="evidence" value="ECO:0007669"/>
    <property type="project" value="UniProtKB-UniRule"/>
</dbReference>